<protein>
    <recommendedName>
        <fullName evidence="1">DUF5615 domain-containing protein</fullName>
    </recommendedName>
</protein>
<evidence type="ECO:0000259" key="1">
    <source>
        <dbReference type="Pfam" id="PF18480"/>
    </source>
</evidence>
<evidence type="ECO:0000313" key="2">
    <source>
        <dbReference type="EMBL" id="OGL78681.1"/>
    </source>
</evidence>
<feature type="domain" description="DUF5615" evidence="1">
    <location>
        <begin position="1"/>
        <end position="109"/>
    </location>
</feature>
<dbReference type="Proteomes" id="UP000176603">
    <property type="component" value="Unassembled WGS sequence"/>
</dbReference>
<dbReference type="EMBL" id="MGEH01000026">
    <property type="protein sequence ID" value="OGL78681.1"/>
    <property type="molecule type" value="Genomic_DNA"/>
</dbReference>
<dbReference type="AlphaFoldDB" id="A0A1F7UK65"/>
<reference evidence="2 3" key="1">
    <citation type="journal article" date="2016" name="Nat. Commun.">
        <title>Thousands of microbial genomes shed light on interconnected biogeochemical processes in an aquifer system.</title>
        <authorList>
            <person name="Anantharaman K."/>
            <person name="Brown C.T."/>
            <person name="Hug L.A."/>
            <person name="Sharon I."/>
            <person name="Castelle C.J."/>
            <person name="Probst A.J."/>
            <person name="Thomas B.C."/>
            <person name="Singh A."/>
            <person name="Wilkins M.J."/>
            <person name="Karaoz U."/>
            <person name="Brodie E.L."/>
            <person name="Williams K.H."/>
            <person name="Hubbard S.S."/>
            <person name="Banfield J.F."/>
        </authorList>
    </citation>
    <scope>NUCLEOTIDE SEQUENCE [LARGE SCALE GENOMIC DNA]</scope>
</reference>
<gene>
    <name evidence="2" type="ORF">A3E39_03335</name>
</gene>
<organism evidence="2 3">
    <name type="scientific">Candidatus Uhrbacteria bacterium RIFCSPHIGHO2_12_FULL_60_25</name>
    <dbReference type="NCBI Taxonomy" id="1802399"/>
    <lineage>
        <taxon>Bacteria</taxon>
        <taxon>Candidatus Uhriibacteriota</taxon>
    </lineage>
</organism>
<evidence type="ECO:0000313" key="3">
    <source>
        <dbReference type="Proteomes" id="UP000176603"/>
    </source>
</evidence>
<dbReference type="STRING" id="1802399.A3E39_03335"/>
<accession>A0A1F7UK65</accession>
<comment type="caution">
    <text evidence="2">The sequence shown here is derived from an EMBL/GenBank/DDBJ whole genome shotgun (WGS) entry which is preliminary data.</text>
</comment>
<proteinExistence type="predicted"/>
<dbReference type="Pfam" id="PF18480">
    <property type="entry name" value="DUF5615"/>
    <property type="match status" value="1"/>
</dbReference>
<sequence length="117" mass="13013">MRLLADENIAASVVASLRAHGHDVESIRDTSPGVTDAEVIRMALRTKRIIVTHDRDFGNVMRYPVGTHHGVLLLRCRNQSPVHIATVLGNALRTVPSSKLHRRVAVLTEDEVRFYPA</sequence>
<dbReference type="InterPro" id="IPR041049">
    <property type="entry name" value="DUF5615"/>
</dbReference>
<name>A0A1F7UK65_9BACT</name>